<dbReference type="Proteomes" id="UP000190166">
    <property type="component" value="Unassembled WGS sequence"/>
</dbReference>
<reference evidence="1 2" key="1">
    <citation type="submission" date="2017-02" db="EMBL/GenBank/DDBJ databases">
        <authorList>
            <person name="Peterson S.W."/>
        </authorList>
    </citation>
    <scope>NUCLEOTIDE SEQUENCE [LARGE SCALE GENOMIC DNA]</scope>
    <source>
        <strain evidence="1 2">DSM 18108</strain>
    </source>
</reference>
<organism evidence="1 2">
    <name type="scientific">Chitinophaga ginsengisegetis</name>
    <dbReference type="NCBI Taxonomy" id="393003"/>
    <lineage>
        <taxon>Bacteria</taxon>
        <taxon>Pseudomonadati</taxon>
        <taxon>Bacteroidota</taxon>
        <taxon>Chitinophagia</taxon>
        <taxon>Chitinophagales</taxon>
        <taxon>Chitinophagaceae</taxon>
        <taxon>Chitinophaga</taxon>
    </lineage>
</organism>
<proteinExistence type="predicted"/>
<dbReference type="RefSeq" id="WP_079473319.1">
    <property type="nucleotide sequence ID" value="NZ_FUZZ01000006.1"/>
</dbReference>
<dbReference type="EMBL" id="FUZZ01000006">
    <property type="protein sequence ID" value="SKD10154.1"/>
    <property type="molecule type" value="Genomic_DNA"/>
</dbReference>
<dbReference type="AlphaFoldDB" id="A0A1T5PBM7"/>
<evidence type="ECO:0000313" key="1">
    <source>
        <dbReference type="EMBL" id="SKD10154.1"/>
    </source>
</evidence>
<dbReference type="STRING" id="393003.SAMN05660461_6058"/>
<evidence type="ECO:0000313" key="2">
    <source>
        <dbReference type="Proteomes" id="UP000190166"/>
    </source>
</evidence>
<name>A0A1T5PBM7_9BACT</name>
<sequence length="163" mass="18291">MGGTMIKLAVRQVIDASSTGTFAKNVFRDSYAEFLLQSQAYNPDEAFSTFAEMVEHQPKANSLHYKTGFAVGLYIQSLANLIPGTWDTLGNIQLSFERHQFKIMSSGIHDRQLHKVAVLYYTAPLLLHKVIGEYLLLGFNDTTDTFTLKLNDDVSICNFSEES</sequence>
<accession>A0A1T5PBM7</accession>
<keyword evidence="2" id="KW-1185">Reference proteome</keyword>
<protein>
    <submittedName>
        <fullName evidence="1">Uncharacterized protein</fullName>
    </submittedName>
</protein>
<gene>
    <name evidence="1" type="ORF">SAMN05660461_6058</name>
</gene>